<organism evidence="3 4">
    <name type="scientific">Paracoccus lutimaris</name>
    <dbReference type="NCBI Taxonomy" id="1490030"/>
    <lineage>
        <taxon>Bacteria</taxon>
        <taxon>Pseudomonadati</taxon>
        <taxon>Pseudomonadota</taxon>
        <taxon>Alphaproteobacteria</taxon>
        <taxon>Rhodobacterales</taxon>
        <taxon>Paracoccaceae</taxon>
        <taxon>Paracoccus</taxon>
    </lineage>
</organism>
<feature type="transmembrane region" description="Helical" evidence="2">
    <location>
        <begin position="12"/>
        <end position="29"/>
    </location>
</feature>
<evidence type="ECO:0000313" key="3">
    <source>
        <dbReference type="EMBL" id="RCW85849.1"/>
    </source>
</evidence>
<dbReference type="OrthoDB" id="9807941at2"/>
<keyword evidence="2" id="KW-1133">Transmembrane helix</keyword>
<comment type="caution">
    <text evidence="3">The sequence shown here is derived from an EMBL/GenBank/DDBJ whole genome shotgun (WGS) entry which is preliminary data.</text>
</comment>
<keyword evidence="3" id="KW-0255">Endonuclease</keyword>
<evidence type="ECO:0000256" key="2">
    <source>
        <dbReference type="SAM" id="Phobius"/>
    </source>
</evidence>
<keyword evidence="3" id="KW-0540">Nuclease</keyword>
<evidence type="ECO:0000313" key="4">
    <source>
        <dbReference type="Proteomes" id="UP000253345"/>
    </source>
</evidence>
<dbReference type="EMBL" id="QPJL01000005">
    <property type="protein sequence ID" value="RCW85849.1"/>
    <property type="molecule type" value="Genomic_DNA"/>
</dbReference>
<protein>
    <submittedName>
        <fullName evidence="3">Putative flap endonuclease-1-like 5' DNA nuclease</fullName>
    </submittedName>
</protein>
<gene>
    <name evidence="3" type="ORF">DFP89_105116</name>
</gene>
<dbReference type="GO" id="GO:0004519">
    <property type="term" value="F:endonuclease activity"/>
    <property type="evidence" value="ECO:0007669"/>
    <property type="project" value="UniProtKB-KW"/>
</dbReference>
<feature type="compositionally biased region" description="Low complexity" evidence="1">
    <location>
        <begin position="124"/>
        <end position="145"/>
    </location>
</feature>
<proteinExistence type="predicted"/>
<sequence>MERAECSRNNWIVAAIAGVVVLLFVSGVGDLHWLAGLFLGAITFGLFGATLVWLTCHETPELFADEGTTGTDWQREMMDSQPESLLVGGALGPEPGLGPVVQVPIMAGAMPASETRAVEPEPAAPQAQAKAPKAAPKAAAKPKPAAGKKTKAAPPDDLKRIKGIGPKLSDWLHENGVTRYAQIAAWDAAAVADFAHRMGRMGGRIEADDWVGQARLLAAGGETEFSHRVDDGEVY</sequence>
<feature type="region of interest" description="Disordered" evidence="1">
    <location>
        <begin position="115"/>
        <end position="161"/>
    </location>
</feature>
<feature type="transmembrane region" description="Helical" evidence="2">
    <location>
        <begin position="35"/>
        <end position="54"/>
    </location>
</feature>
<keyword evidence="2" id="KW-0812">Transmembrane</keyword>
<evidence type="ECO:0000256" key="1">
    <source>
        <dbReference type="SAM" id="MobiDB-lite"/>
    </source>
</evidence>
<keyword evidence="3" id="KW-0378">Hydrolase</keyword>
<keyword evidence="4" id="KW-1185">Reference proteome</keyword>
<dbReference type="RefSeq" id="WP_114348645.1">
    <property type="nucleotide sequence ID" value="NZ_QPJL01000005.1"/>
</dbReference>
<accession>A0A368Z1N8</accession>
<name>A0A368Z1N8_9RHOB</name>
<reference evidence="3 4" key="1">
    <citation type="submission" date="2018-07" db="EMBL/GenBank/DDBJ databases">
        <title>Genomic Encyclopedia of Type Strains, Phase III (KMG-III): the genomes of soil and plant-associated and newly described type strains.</title>
        <authorList>
            <person name="Whitman W."/>
        </authorList>
    </citation>
    <scope>NUCLEOTIDE SEQUENCE [LARGE SCALE GENOMIC DNA]</scope>
    <source>
        <strain evidence="3 4">CECT 8525</strain>
    </source>
</reference>
<keyword evidence="2" id="KW-0472">Membrane</keyword>
<dbReference type="AlphaFoldDB" id="A0A368Z1N8"/>
<dbReference type="Gene3D" id="1.10.150.20">
    <property type="entry name" value="5' to 3' exonuclease, C-terminal subdomain"/>
    <property type="match status" value="1"/>
</dbReference>
<dbReference type="Proteomes" id="UP000253345">
    <property type="component" value="Unassembled WGS sequence"/>
</dbReference>